<feature type="domain" description="DUF4190" evidence="3">
    <location>
        <begin position="113"/>
        <end position="176"/>
    </location>
</feature>
<keyword evidence="2" id="KW-1133">Transmembrane helix</keyword>
<protein>
    <recommendedName>
        <fullName evidence="3">DUF4190 domain-containing protein</fullName>
    </recommendedName>
</protein>
<dbReference type="AlphaFoldDB" id="A0A291H1W0"/>
<dbReference type="InterPro" id="IPR025241">
    <property type="entry name" value="DUF4190"/>
</dbReference>
<evidence type="ECO:0000313" key="4">
    <source>
        <dbReference type="EMBL" id="ATG56461.1"/>
    </source>
</evidence>
<evidence type="ECO:0000256" key="1">
    <source>
        <dbReference type="SAM" id="MobiDB-lite"/>
    </source>
</evidence>
<feature type="transmembrane region" description="Helical" evidence="2">
    <location>
        <begin position="161"/>
        <end position="190"/>
    </location>
</feature>
<dbReference type="Proteomes" id="UP000217889">
    <property type="component" value="Chromosome"/>
</dbReference>
<feature type="transmembrane region" description="Helical" evidence="2">
    <location>
        <begin position="112"/>
        <end position="140"/>
    </location>
</feature>
<proteinExistence type="predicted"/>
<dbReference type="KEGG" id="bgg:CFK41_03590"/>
<feature type="compositionally biased region" description="Low complexity" evidence="1">
    <location>
        <begin position="27"/>
        <end position="46"/>
    </location>
</feature>
<accession>A0A291H1W0</accession>
<gene>
    <name evidence="4" type="ORF">CFK41_03590</name>
</gene>
<keyword evidence="5" id="KW-1185">Reference proteome</keyword>
<evidence type="ECO:0000313" key="5">
    <source>
        <dbReference type="Proteomes" id="UP000217889"/>
    </source>
</evidence>
<dbReference type="EMBL" id="CP023564">
    <property type="protein sequence ID" value="ATG56461.1"/>
    <property type="molecule type" value="Genomic_DNA"/>
</dbReference>
<name>A0A291H1W0_9MICO</name>
<reference evidence="4 5" key="1">
    <citation type="journal article" date="2014" name="Int. J. Syst. Evol. Microbiol.">
        <title>Brachybacterium ginsengisoli sp. nov., isolated from soil of a ginseng field.</title>
        <authorList>
            <person name="Hoang V.A."/>
            <person name="Kim Y.J."/>
            <person name="Nguyen N.L."/>
            <person name="Yang D.C."/>
        </authorList>
    </citation>
    <scope>NUCLEOTIDE SEQUENCE [LARGE SCALE GENOMIC DNA]</scope>
    <source>
        <strain evidence="4 5">DCY80</strain>
    </source>
</reference>
<keyword evidence="2" id="KW-0812">Transmembrane</keyword>
<feature type="region of interest" description="Disordered" evidence="1">
    <location>
        <begin position="1"/>
        <end position="65"/>
    </location>
</feature>
<evidence type="ECO:0000259" key="3">
    <source>
        <dbReference type="Pfam" id="PF13828"/>
    </source>
</evidence>
<keyword evidence="2" id="KW-0472">Membrane</keyword>
<evidence type="ECO:0000256" key="2">
    <source>
        <dbReference type="SAM" id="Phobius"/>
    </source>
</evidence>
<sequence>MGGSDFSASSGGGVEDPYAPSAATSDPYVSAASDPYASPASDPYAVDQVQDQPWAEDPYAGTSPAGGTYGAVGPYGADAQGYGPWPHGPGAQAPCGPPVQGGFGPPPESSNAAIAGLVLGILALSMCSGLTSPFGIFFALKGMRETDPTAMAPKGGRGLAVAGLVCSLVGILPLLLLLFYVVVMGLGIALELSS</sequence>
<dbReference type="Pfam" id="PF13828">
    <property type="entry name" value="DUF4190"/>
    <property type="match status" value="1"/>
</dbReference>
<organism evidence="4 5">
    <name type="scientific">Brachybacterium ginsengisoli</name>
    <dbReference type="NCBI Taxonomy" id="1331682"/>
    <lineage>
        <taxon>Bacteria</taxon>
        <taxon>Bacillati</taxon>
        <taxon>Actinomycetota</taxon>
        <taxon>Actinomycetes</taxon>
        <taxon>Micrococcales</taxon>
        <taxon>Dermabacteraceae</taxon>
        <taxon>Brachybacterium</taxon>
    </lineage>
</organism>